<evidence type="ECO:0000313" key="2">
    <source>
        <dbReference type="Proteomes" id="UP000887569"/>
    </source>
</evidence>
<feature type="compositionally biased region" description="Basic and acidic residues" evidence="1">
    <location>
        <begin position="297"/>
        <end position="315"/>
    </location>
</feature>
<sequence>FISRHRSLFFFHEAAYSASSSKFRGCSSQRILAAGLSMEVASDGTAVPSRKLVRRAKRPADANKIFEGGDVHPTVVRRKQPRIVGDESAEITMSDLPTPSGRSQRSADRRQSVSCARCRIYNWKEHRFAKPAIVKERRPPSTRNDQKKMSAASTSDTFSWNLSLEERRKRDSRSALPTAKTVVVPAPSRRVLRSDHLLENGVVGECVHEESAVPMSIGPSTSEVNCCVTETPGRSVTKASSKPAGVRRRKNGATTANSSAEPTLSLQVGGEEVTRGTGRTNSKRIMGQAAPMPLSRTTREARVRSMGRNNDKEQQRSTASGGRRSEAAVVKGVRSEVLTSARNVEAKEDAEKQCAQNEEKEKRQRSELAKRAMEELMKGQSFAPVEMIVADAISKDPLGFVHSLRDARLLRSLEKLAQLRQLNVSAEEARSLMKQRRKEKKREKREKKKQKRLMKLAANCGVSLEQLEFEMSRDRSDSRASAPGSSPLSLNGSLLGSANTSTPTVLSSAALSNLPGPSPSSYLNVFPRPSFVPDPLDPSRNLAAERTDSSGADTPNADNYSPLTVPSTSVPTSNNHCVGPDHASGFIVNDDQNVNLANENAEKPKQCGDSLKVGKGMEGGTNGSTPEDEEDEQNAIAISHLFPQFDALQQLKLIKMCTDSKVQEVDEQEVVSMVLRPETGPSNKVARTLALIKDKVKEFKEINGMRRAIPGGHTLQESESRLESSDEGIDVGNTAVSDASALEQIRQSAISGSWPIPESAFTASESLDTRMTADLQSSPQAHSNELSGDQFISSFTSNIQEPSTSAHADLSRMSSCITSMADMGFGLQPRMLSILDEPLNPTPADDHPPHRTPAVTLKEVPVDEDEENIYMSEVKVVTDWFNHAPYGANKEAHIRYWEDVRQRVLVADWIRKLQQHRVDEVLLNRCRRRMHRKRDEMEKIEMRRSKSTEAWWPRKLFEHYDGVLDLAGKVMRTADSSFIASDVQLPSVNNASLKVFPLDDDETATLAYFRPGSPLTVSDPTDDYQEHVLAQDLDEATVISKDIVEQMDLGQEDEKARYLPWLKVRRMTPYKSVSAPGSTRPLSQTSNKYSNFAPFPTSMLGSVPSQSGPSTGILPRSVLVSNTSDAVAASSSILKHPASQHFLSNAPAYGFLQPNGCYPPQAVYAGLVTPSIDKLPMPAASHLPLLAPHSSGESVQMGLPPLSTVLDNLQPSGSGLSYVHMSTQAIPGAAVTNPYADLTYSHPSVGAGQAFAGFAASTAPLAANFYDASESTSGSSANNGELQQGSSTNDLMPSDFPGDGTVSGYRRIGGLTKDTVVDEDMEDFFRTVLDECDTRPMAHSQSQSFFDEDVDTLLTMDPLA</sequence>
<protein>
    <submittedName>
        <fullName evidence="3">Uncharacterized protein</fullName>
    </submittedName>
</protein>
<feature type="compositionally biased region" description="Basic and acidic residues" evidence="1">
    <location>
        <begin position="133"/>
        <end position="148"/>
    </location>
</feature>
<keyword evidence="2" id="KW-1185">Reference proteome</keyword>
<feature type="region of interest" description="Disordered" evidence="1">
    <location>
        <begin position="471"/>
        <end position="501"/>
    </location>
</feature>
<feature type="region of interest" description="Disordered" evidence="1">
    <location>
        <begin position="1269"/>
        <end position="1304"/>
    </location>
</feature>
<feature type="compositionally biased region" description="Basic residues" evidence="1">
    <location>
        <begin position="433"/>
        <end position="452"/>
    </location>
</feature>
<feature type="compositionally biased region" description="Low complexity" evidence="1">
    <location>
        <begin position="479"/>
        <end position="499"/>
    </location>
</feature>
<organism evidence="2 3">
    <name type="scientific">Parascaris univalens</name>
    <name type="common">Nematode worm</name>
    <dbReference type="NCBI Taxonomy" id="6257"/>
    <lineage>
        <taxon>Eukaryota</taxon>
        <taxon>Metazoa</taxon>
        <taxon>Ecdysozoa</taxon>
        <taxon>Nematoda</taxon>
        <taxon>Chromadorea</taxon>
        <taxon>Rhabditida</taxon>
        <taxon>Spirurina</taxon>
        <taxon>Ascaridomorpha</taxon>
        <taxon>Ascaridoidea</taxon>
        <taxon>Ascarididae</taxon>
        <taxon>Parascaris</taxon>
    </lineage>
</organism>
<feature type="compositionally biased region" description="Polar residues" evidence="1">
    <location>
        <begin position="549"/>
        <end position="571"/>
    </location>
</feature>
<dbReference type="Proteomes" id="UP000887569">
    <property type="component" value="Unplaced"/>
</dbReference>
<feature type="compositionally biased region" description="Polar residues" evidence="1">
    <location>
        <begin position="95"/>
        <end position="104"/>
    </location>
</feature>
<feature type="compositionally biased region" description="Polar residues" evidence="1">
    <location>
        <begin position="1269"/>
        <end position="1291"/>
    </location>
</feature>
<reference evidence="3" key="1">
    <citation type="submission" date="2022-11" db="UniProtKB">
        <authorList>
            <consortium name="WormBaseParasite"/>
        </authorList>
    </citation>
    <scope>IDENTIFICATION</scope>
</reference>
<feature type="region of interest" description="Disordered" evidence="1">
    <location>
        <begin position="133"/>
        <end position="156"/>
    </location>
</feature>
<feature type="region of interest" description="Disordered" evidence="1">
    <location>
        <begin position="429"/>
        <end position="452"/>
    </location>
</feature>
<accession>A0A915BB29</accession>
<feature type="compositionally biased region" description="Polar residues" evidence="1">
    <location>
        <begin position="252"/>
        <end position="266"/>
    </location>
</feature>
<dbReference type="WBParaSite" id="PgR032X_g041_t02">
    <property type="protein sequence ID" value="PgR032X_g041_t02"/>
    <property type="gene ID" value="PgR032X_g041"/>
</dbReference>
<feature type="compositionally biased region" description="Low complexity" evidence="1">
    <location>
        <begin position="268"/>
        <end position="280"/>
    </location>
</feature>
<feature type="region of interest" description="Disordered" evidence="1">
    <location>
        <begin position="233"/>
        <end position="367"/>
    </location>
</feature>
<feature type="region of interest" description="Disordered" evidence="1">
    <location>
        <begin position="599"/>
        <end position="631"/>
    </location>
</feature>
<evidence type="ECO:0000256" key="1">
    <source>
        <dbReference type="SAM" id="MobiDB-lite"/>
    </source>
</evidence>
<feature type="compositionally biased region" description="Basic and acidic residues" evidence="1">
    <location>
        <begin position="344"/>
        <end position="367"/>
    </location>
</feature>
<evidence type="ECO:0000313" key="3">
    <source>
        <dbReference type="WBParaSite" id="PgR032X_g041_t02"/>
    </source>
</evidence>
<proteinExistence type="predicted"/>
<name>A0A915BB29_PARUN</name>
<feature type="region of interest" description="Disordered" evidence="1">
    <location>
        <begin position="534"/>
        <end position="571"/>
    </location>
</feature>
<feature type="region of interest" description="Disordered" evidence="1">
    <location>
        <begin position="83"/>
        <end position="110"/>
    </location>
</feature>